<evidence type="ECO:0000256" key="3">
    <source>
        <dbReference type="ARBA" id="ARBA00022692"/>
    </source>
</evidence>
<dbReference type="Pfam" id="PF04347">
    <property type="entry name" value="FliO"/>
    <property type="match status" value="1"/>
</dbReference>
<keyword evidence="2" id="KW-1003">Cell membrane</keyword>
<feature type="signal peptide" evidence="7">
    <location>
        <begin position="1"/>
        <end position="27"/>
    </location>
</feature>
<sequence>MLFLIKKWLQVSLMIAVFFSGAIQVHAEDLEKTVKDVYKQPDDLKVDNDESKDSKSTKQASNPDKVGITVWEFLRMIFATIFVVALLYILLKFINKKSKSYQKANSVENLGGTSLGANRSVQLVKVGGRILVIGVGENIQLLKEIDDPKEYEQLLKDHNDKIDQMIQPGGLAMKLKNKWLKKSGSETASFSAEFKNQLDQMSDSRKKLLKELGRKGRDKE</sequence>
<dbReference type="EMBL" id="CP017704">
    <property type="protein sequence ID" value="ASS93218.1"/>
    <property type="molecule type" value="Genomic_DNA"/>
</dbReference>
<evidence type="ECO:0000256" key="2">
    <source>
        <dbReference type="ARBA" id="ARBA00022475"/>
    </source>
</evidence>
<evidence type="ECO:0000256" key="5">
    <source>
        <dbReference type="ARBA" id="ARBA00023136"/>
    </source>
</evidence>
<dbReference type="InterPro" id="IPR022781">
    <property type="entry name" value="Flagellar_biosynth_FliO"/>
</dbReference>
<accession>A0A223EDA8</accession>
<evidence type="ECO:0000313" key="9">
    <source>
        <dbReference type="Proteomes" id="UP000214618"/>
    </source>
</evidence>
<keyword evidence="4 6" id="KW-1133">Transmembrane helix</keyword>
<gene>
    <name evidence="8" type="ORF">BS1321_04130</name>
</gene>
<keyword evidence="7" id="KW-0732">Signal</keyword>
<comment type="subcellular location">
    <subcellularLocation>
        <location evidence="1">Cell membrane</location>
    </subcellularLocation>
</comment>
<evidence type="ECO:0000256" key="1">
    <source>
        <dbReference type="ARBA" id="ARBA00004236"/>
    </source>
</evidence>
<feature type="chain" id="PRO_5011227458" description="Flagellar biosynthesis protein FliZ" evidence="7">
    <location>
        <begin position="28"/>
        <end position="220"/>
    </location>
</feature>
<organism evidence="8 9">
    <name type="scientific">Peribacillus simplex NBRC 15720 = DSM 1321</name>
    <dbReference type="NCBI Taxonomy" id="1349754"/>
    <lineage>
        <taxon>Bacteria</taxon>
        <taxon>Bacillati</taxon>
        <taxon>Bacillota</taxon>
        <taxon>Bacilli</taxon>
        <taxon>Bacillales</taxon>
        <taxon>Bacillaceae</taxon>
        <taxon>Peribacillus</taxon>
    </lineage>
</organism>
<dbReference type="GO" id="GO:0016020">
    <property type="term" value="C:membrane"/>
    <property type="evidence" value="ECO:0007669"/>
    <property type="project" value="InterPro"/>
</dbReference>
<keyword evidence="3 6" id="KW-0812">Transmembrane</keyword>
<dbReference type="AlphaFoldDB" id="A0A223EDA8"/>
<feature type="transmembrane region" description="Helical" evidence="6">
    <location>
        <begin position="73"/>
        <end position="91"/>
    </location>
</feature>
<evidence type="ECO:0000256" key="6">
    <source>
        <dbReference type="SAM" id="Phobius"/>
    </source>
</evidence>
<evidence type="ECO:0000313" key="8">
    <source>
        <dbReference type="EMBL" id="ASS93218.1"/>
    </source>
</evidence>
<name>A0A223EDA8_9BACI</name>
<dbReference type="GO" id="GO:0044781">
    <property type="term" value="P:bacterial-type flagellum organization"/>
    <property type="evidence" value="ECO:0007669"/>
    <property type="project" value="InterPro"/>
</dbReference>
<reference evidence="8 9" key="1">
    <citation type="submission" date="2016-10" db="EMBL/GenBank/DDBJ databases">
        <title>The whole genome sequencing and assembly of Bacillus simplex DSM 1321 strain.</title>
        <authorList>
            <person name="Park M.-K."/>
            <person name="Lee Y.-J."/>
            <person name="Yi H."/>
            <person name="Bahn Y.-S."/>
            <person name="Kim J.F."/>
            <person name="Lee D.-W."/>
        </authorList>
    </citation>
    <scope>NUCLEOTIDE SEQUENCE [LARGE SCALE GENOMIC DNA]</scope>
    <source>
        <strain evidence="8 9">DSM 1321</strain>
    </source>
</reference>
<keyword evidence="5 6" id="KW-0472">Membrane</keyword>
<evidence type="ECO:0000256" key="7">
    <source>
        <dbReference type="SAM" id="SignalP"/>
    </source>
</evidence>
<proteinExistence type="predicted"/>
<evidence type="ECO:0000256" key="4">
    <source>
        <dbReference type="ARBA" id="ARBA00022989"/>
    </source>
</evidence>
<dbReference type="Proteomes" id="UP000214618">
    <property type="component" value="Chromosome"/>
</dbReference>
<evidence type="ECO:0008006" key="10">
    <source>
        <dbReference type="Google" id="ProtNLM"/>
    </source>
</evidence>
<protein>
    <recommendedName>
        <fullName evidence="10">Flagellar biosynthesis protein FliZ</fullName>
    </recommendedName>
</protein>